<dbReference type="RefSeq" id="WP_068841097.1">
    <property type="nucleotide sequence ID" value="NZ_FRBT01000001.1"/>
</dbReference>
<sequence length="220" mass="25533">MFKNTLFFFLAILFFYACNRSEKHEIKKTAIAHDSLKDIQTKKDTLNTVKTIETVYFDDSNTVIREQFKDSVFAKFSDLSTDDKFIFTIPKGNINQTTSVFQIFNNAGQLIYERSFTTRYIVNGYDLEFIKSDEELEKNILNRAKEILDINSLTDISDKNEIKKDPVLGESRENFENYDVFIECQNDKRPLFSISLAEEDTSYIGYSKKLKKAVSVISCC</sequence>
<dbReference type="EMBL" id="FRBT01000001">
    <property type="protein sequence ID" value="SHL32241.1"/>
    <property type="molecule type" value="Genomic_DNA"/>
</dbReference>
<organism evidence="1 2">
    <name type="scientific">Flavobacterium chilense</name>
    <dbReference type="NCBI Taxonomy" id="946677"/>
    <lineage>
        <taxon>Bacteria</taxon>
        <taxon>Pseudomonadati</taxon>
        <taxon>Bacteroidota</taxon>
        <taxon>Flavobacteriia</taxon>
        <taxon>Flavobacteriales</taxon>
        <taxon>Flavobacteriaceae</taxon>
        <taxon>Flavobacterium</taxon>
    </lineage>
</organism>
<evidence type="ECO:0000313" key="2">
    <source>
        <dbReference type="Proteomes" id="UP000184028"/>
    </source>
</evidence>
<accession>A0A1M6ZP45</accession>
<dbReference type="PROSITE" id="PS51257">
    <property type="entry name" value="PROKAR_LIPOPROTEIN"/>
    <property type="match status" value="1"/>
</dbReference>
<keyword evidence="2" id="KW-1185">Reference proteome</keyword>
<dbReference type="STRING" id="946677.SAMN05444484_1011105"/>
<reference evidence="2" key="1">
    <citation type="submission" date="2016-11" db="EMBL/GenBank/DDBJ databases">
        <authorList>
            <person name="Varghese N."/>
            <person name="Submissions S."/>
        </authorList>
    </citation>
    <scope>NUCLEOTIDE SEQUENCE [LARGE SCALE GENOMIC DNA]</scope>
    <source>
        <strain evidence="2">DSM 24724</strain>
    </source>
</reference>
<evidence type="ECO:0008006" key="3">
    <source>
        <dbReference type="Google" id="ProtNLM"/>
    </source>
</evidence>
<gene>
    <name evidence="1" type="ORF">SAMN05444484_1011105</name>
</gene>
<dbReference type="AlphaFoldDB" id="A0A1M6ZP45"/>
<proteinExistence type="predicted"/>
<dbReference type="OrthoDB" id="1351350at2"/>
<protein>
    <recommendedName>
        <fullName evidence="3">Lipoprotein</fullName>
    </recommendedName>
</protein>
<name>A0A1M6ZP45_9FLAO</name>
<evidence type="ECO:0000313" key="1">
    <source>
        <dbReference type="EMBL" id="SHL32241.1"/>
    </source>
</evidence>
<dbReference type="Proteomes" id="UP000184028">
    <property type="component" value="Unassembled WGS sequence"/>
</dbReference>